<sequence length="72" mass="8118">MLILHLIVILALLLHLCILLDFICYVAGVLVRIKTLCLSMWIDLDPIFGIIVCSIVTCGIVYLKLLHKFGHN</sequence>
<dbReference type="WBParaSite" id="HPBE_0000535901-mRNA-1">
    <property type="protein sequence ID" value="HPBE_0000535901-mRNA-1"/>
    <property type="gene ID" value="HPBE_0000535901"/>
</dbReference>
<proteinExistence type="predicted"/>
<protein>
    <submittedName>
        <fullName evidence="4">Ovule protein</fullName>
    </submittedName>
</protein>
<dbReference type="AlphaFoldDB" id="A0A183FFN8"/>
<gene>
    <name evidence="2" type="ORF">HPBE_LOCUS5360</name>
</gene>
<evidence type="ECO:0000313" key="4">
    <source>
        <dbReference type="WBParaSite" id="HPBE_0000535901-mRNA-1"/>
    </source>
</evidence>
<evidence type="ECO:0000313" key="3">
    <source>
        <dbReference type="Proteomes" id="UP000050761"/>
    </source>
</evidence>
<accession>A0A183FFN8</accession>
<organism evidence="3 4">
    <name type="scientific">Heligmosomoides polygyrus</name>
    <name type="common">Parasitic roundworm</name>
    <dbReference type="NCBI Taxonomy" id="6339"/>
    <lineage>
        <taxon>Eukaryota</taxon>
        <taxon>Metazoa</taxon>
        <taxon>Ecdysozoa</taxon>
        <taxon>Nematoda</taxon>
        <taxon>Chromadorea</taxon>
        <taxon>Rhabditida</taxon>
        <taxon>Rhabditina</taxon>
        <taxon>Rhabditomorpha</taxon>
        <taxon>Strongyloidea</taxon>
        <taxon>Heligmosomidae</taxon>
        <taxon>Heligmosomoides</taxon>
    </lineage>
</organism>
<keyword evidence="1" id="KW-0472">Membrane</keyword>
<reference evidence="4" key="2">
    <citation type="submission" date="2019-09" db="UniProtKB">
        <authorList>
            <consortium name="WormBaseParasite"/>
        </authorList>
    </citation>
    <scope>IDENTIFICATION</scope>
</reference>
<evidence type="ECO:0000313" key="2">
    <source>
        <dbReference type="EMBL" id="VDO64263.1"/>
    </source>
</evidence>
<dbReference type="EMBL" id="UZAH01025456">
    <property type="protein sequence ID" value="VDO64263.1"/>
    <property type="molecule type" value="Genomic_DNA"/>
</dbReference>
<name>A0A183FFN8_HELPZ</name>
<keyword evidence="1" id="KW-0812">Transmembrane</keyword>
<dbReference type="Proteomes" id="UP000050761">
    <property type="component" value="Unassembled WGS sequence"/>
</dbReference>
<keyword evidence="3" id="KW-1185">Reference proteome</keyword>
<accession>A0A3P7YHU0</accession>
<evidence type="ECO:0000256" key="1">
    <source>
        <dbReference type="SAM" id="Phobius"/>
    </source>
</evidence>
<reference evidence="2 3" key="1">
    <citation type="submission" date="2018-11" db="EMBL/GenBank/DDBJ databases">
        <authorList>
            <consortium name="Pathogen Informatics"/>
        </authorList>
    </citation>
    <scope>NUCLEOTIDE SEQUENCE [LARGE SCALE GENOMIC DNA]</scope>
</reference>
<keyword evidence="1" id="KW-1133">Transmembrane helix</keyword>
<feature type="transmembrane region" description="Helical" evidence="1">
    <location>
        <begin position="47"/>
        <end position="66"/>
    </location>
</feature>